<evidence type="ECO:0000313" key="4">
    <source>
        <dbReference type="Proteomes" id="UP000050909"/>
    </source>
</evidence>
<dbReference type="EMBL" id="AZCV01000001">
    <property type="protein sequence ID" value="KRK38627.1"/>
    <property type="molecule type" value="Genomic_DNA"/>
</dbReference>
<dbReference type="RefSeq" id="WP_056946069.1">
    <property type="nucleotide sequence ID" value="NZ_AZCV01000001.1"/>
</dbReference>
<protein>
    <recommendedName>
        <fullName evidence="2">RNA-binding S4 domain-containing protein</fullName>
    </recommendedName>
</protein>
<dbReference type="InterPro" id="IPR002942">
    <property type="entry name" value="S4_RNA-bd"/>
</dbReference>
<sequence>MNKLQASNFYQHFADNERPTIDYFVGLFNQVIYKKNKILTDFLNPREQRILATIVGQQLQLEFFGGYEGAERQRAFIADFSDYEAKPDFEIIPLAIEYNHKFITLKHADIYGALNNIGLTPAVYGDIIHDEQGNWQFFVQQPNMLDVKTQVDRIGRNSVRLMEISPNQILNPVDEGTLSEILFGSRRMDSVIAAVARLSRAQAKEAIACGDVKINWLVATDPSSMLSVSDTVSLRYYGRFKLMQKLGETKRGKQRFLIEQWLSKKR</sequence>
<evidence type="ECO:0000256" key="1">
    <source>
        <dbReference type="PROSITE-ProRule" id="PRU00182"/>
    </source>
</evidence>
<dbReference type="PATRIC" id="fig|1423722.3.peg.318"/>
<comment type="caution">
    <text evidence="3">The sequence shown here is derived from an EMBL/GenBank/DDBJ whole genome shotgun (WGS) entry which is preliminary data.</text>
</comment>
<dbReference type="GO" id="GO:0003723">
    <property type="term" value="F:RNA binding"/>
    <property type="evidence" value="ECO:0007669"/>
    <property type="project" value="UniProtKB-KW"/>
</dbReference>
<evidence type="ECO:0000259" key="2">
    <source>
        <dbReference type="SMART" id="SM00363"/>
    </source>
</evidence>
<keyword evidence="4" id="KW-1185">Reference proteome</keyword>
<dbReference type="CDD" id="cd00165">
    <property type="entry name" value="S4"/>
    <property type="match status" value="1"/>
</dbReference>
<accession>A0A0R1H2C7</accession>
<feature type="domain" description="RNA-binding S4" evidence="2">
    <location>
        <begin position="186"/>
        <end position="248"/>
    </location>
</feature>
<dbReference type="Gene3D" id="3.30.1370.160">
    <property type="match status" value="1"/>
</dbReference>
<dbReference type="Gene3D" id="3.10.290.10">
    <property type="entry name" value="RNA-binding S4 domain"/>
    <property type="match status" value="1"/>
</dbReference>
<dbReference type="Pfam" id="PF17774">
    <property type="entry name" value="YlmH_RBD"/>
    <property type="match status" value="1"/>
</dbReference>
<reference evidence="3 4" key="1">
    <citation type="journal article" date="2015" name="Genome Announc.">
        <title>Expanding the biotechnology potential of lactobacilli through comparative genomics of 213 strains and associated genera.</title>
        <authorList>
            <person name="Sun Z."/>
            <person name="Harris H.M."/>
            <person name="McCann A."/>
            <person name="Guo C."/>
            <person name="Argimon S."/>
            <person name="Zhang W."/>
            <person name="Yang X."/>
            <person name="Jeffery I.B."/>
            <person name="Cooney J.C."/>
            <person name="Kagawa T.F."/>
            <person name="Liu W."/>
            <person name="Song Y."/>
            <person name="Salvetti E."/>
            <person name="Wrobel A."/>
            <person name="Rasinkangas P."/>
            <person name="Parkhill J."/>
            <person name="Rea M.C."/>
            <person name="O'Sullivan O."/>
            <person name="Ritari J."/>
            <person name="Douillard F.P."/>
            <person name="Paul Ross R."/>
            <person name="Yang R."/>
            <person name="Briner A.E."/>
            <person name="Felis G.E."/>
            <person name="de Vos W.M."/>
            <person name="Barrangou R."/>
            <person name="Klaenhammer T.R."/>
            <person name="Caufield P.W."/>
            <person name="Cui Y."/>
            <person name="Zhang H."/>
            <person name="O'Toole P.W."/>
        </authorList>
    </citation>
    <scope>NUCLEOTIDE SEQUENCE [LARGE SCALE GENOMIC DNA]</scope>
    <source>
        <strain evidence="3 4">DSM 20534</strain>
    </source>
</reference>
<dbReference type="Proteomes" id="UP000050909">
    <property type="component" value="Unassembled WGS sequence"/>
</dbReference>
<dbReference type="Pfam" id="PF01479">
    <property type="entry name" value="S4"/>
    <property type="match status" value="1"/>
</dbReference>
<dbReference type="InterPro" id="IPR040591">
    <property type="entry name" value="RqcP2_RBD"/>
</dbReference>
<evidence type="ECO:0000313" key="3">
    <source>
        <dbReference type="EMBL" id="KRK38627.1"/>
    </source>
</evidence>
<dbReference type="SUPFAM" id="SSF55174">
    <property type="entry name" value="Alpha-L RNA-binding motif"/>
    <property type="match status" value="1"/>
</dbReference>
<dbReference type="SMART" id="SM00363">
    <property type="entry name" value="S4"/>
    <property type="match status" value="1"/>
</dbReference>
<gene>
    <name evidence="3" type="ORF">FC62_GL000314</name>
</gene>
<dbReference type="AlphaFoldDB" id="A0A0R1H2C7"/>
<name>A0A0R1H2C7_9LACO</name>
<keyword evidence="1" id="KW-0694">RNA-binding</keyword>
<dbReference type="InterPro" id="IPR012677">
    <property type="entry name" value="Nucleotide-bd_a/b_plait_sf"/>
</dbReference>
<dbReference type="PROSITE" id="PS50889">
    <property type="entry name" value="S4"/>
    <property type="match status" value="1"/>
</dbReference>
<dbReference type="Gene3D" id="3.30.70.330">
    <property type="match status" value="1"/>
</dbReference>
<organism evidence="3 4">
    <name type="scientific">Amylolactobacillus amylotrophicus DSM 20534</name>
    <dbReference type="NCBI Taxonomy" id="1423722"/>
    <lineage>
        <taxon>Bacteria</taxon>
        <taxon>Bacillati</taxon>
        <taxon>Bacillota</taxon>
        <taxon>Bacilli</taxon>
        <taxon>Lactobacillales</taxon>
        <taxon>Lactobacillaceae</taxon>
        <taxon>Amylolactobacillus</taxon>
    </lineage>
</organism>
<dbReference type="InterPro" id="IPR036986">
    <property type="entry name" value="S4_RNA-bd_sf"/>
</dbReference>
<proteinExistence type="predicted"/>